<protein>
    <recommendedName>
        <fullName evidence="3">histidine kinase</fullName>
        <ecNumber evidence="3">2.7.13.3</ecNumber>
    </recommendedName>
</protein>
<comment type="caution">
    <text evidence="16">The sequence shown here is derived from an EMBL/GenBank/DDBJ whole genome shotgun (WGS) entry which is preliminary data.</text>
</comment>
<evidence type="ECO:0000256" key="13">
    <source>
        <dbReference type="ARBA" id="ARBA00023136"/>
    </source>
</evidence>
<sequence>MRLASHYLHKRLYNRVFVLIMGLVLLLTLSLLLMAWVNAQLHTTSLVNRKLNQQMRFLLDDSIKKGRLVKVNSPMFSSFVGSDKGLPLYLSNLTEQGVFKIEHPKVYVQVVSSPFSDGLLYLLYFPEQDLERSLYQNRLKYYVVIGVMALLGIGLVASLYITKIIVSPITTLQKNIEHASPDSPPVVLDREDELGQLSRSFTNAFQRIRAFVEREHNFTRFASHELRTPVTIIQGALEIIAYSPDLAKAQPALRRIESANNDMQALIRTFLSISRESRTEQVELVSLQGCLDYCLQQLRPNKAELLSVQYSTHSKLVNKILAHVVIQNVLRNAFSYSANSVAIELKFDRLMVSNDIDPDCHSGYGHGIDIINVICEKADWLAFYRCHDNRFSWLIYF</sequence>
<feature type="domain" description="HAMP" evidence="15">
    <location>
        <begin position="163"/>
        <end position="213"/>
    </location>
</feature>
<evidence type="ECO:0000256" key="4">
    <source>
        <dbReference type="ARBA" id="ARBA00022475"/>
    </source>
</evidence>
<accession>A0A2U3B6Q3</accession>
<evidence type="ECO:0000256" key="11">
    <source>
        <dbReference type="ARBA" id="ARBA00022989"/>
    </source>
</evidence>
<keyword evidence="10" id="KW-0067">ATP-binding</keyword>
<evidence type="ECO:0000256" key="5">
    <source>
        <dbReference type="ARBA" id="ARBA00022553"/>
    </source>
</evidence>
<dbReference type="InterPro" id="IPR003661">
    <property type="entry name" value="HisK_dim/P_dom"/>
</dbReference>
<evidence type="ECO:0000256" key="10">
    <source>
        <dbReference type="ARBA" id="ARBA00022840"/>
    </source>
</evidence>
<dbReference type="SUPFAM" id="SSF47384">
    <property type="entry name" value="Homodimeric domain of signal transducing histidine kinase"/>
    <property type="match status" value="1"/>
</dbReference>
<dbReference type="CDD" id="cd00082">
    <property type="entry name" value="HisKA"/>
    <property type="match status" value="1"/>
</dbReference>
<keyword evidence="13 14" id="KW-0472">Membrane</keyword>
<keyword evidence="11 14" id="KW-1133">Transmembrane helix</keyword>
<evidence type="ECO:0000256" key="7">
    <source>
        <dbReference type="ARBA" id="ARBA00022692"/>
    </source>
</evidence>
<evidence type="ECO:0000259" key="15">
    <source>
        <dbReference type="PROSITE" id="PS50885"/>
    </source>
</evidence>
<dbReference type="OrthoDB" id="9121563at2"/>
<dbReference type="GO" id="GO:0005886">
    <property type="term" value="C:plasma membrane"/>
    <property type="evidence" value="ECO:0007669"/>
    <property type="project" value="UniProtKB-SubCell"/>
</dbReference>
<evidence type="ECO:0000256" key="14">
    <source>
        <dbReference type="SAM" id="Phobius"/>
    </source>
</evidence>
<keyword evidence="7 14" id="KW-0812">Transmembrane</keyword>
<evidence type="ECO:0000256" key="6">
    <source>
        <dbReference type="ARBA" id="ARBA00022679"/>
    </source>
</evidence>
<evidence type="ECO:0000256" key="1">
    <source>
        <dbReference type="ARBA" id="ARBA00000085"/>
    </source>
</evidence>
<keyword evidence="4" id="KW-1003">Cell membrane</keyword>
<feature type="transmembrane region" description="Helical" evidence="14">
    <location>
        <begin position="141"/>
        <end position="161"/>
    </location>
</feature>
<dbReference type="PROSITE" id="PS50885">
    <property type="entry name" value="HAMP"/>
    <property type="match status" value="1"/>
</dbReference>
<evidence type="ECO:0000256" key="3">
    <source>
        <dbReference type="ARBA" id="ARBA00012438"/>
    </source>
</evidence>
<comment type="catalytic activity">
    <reaction evidence="1">
        <text>ATP + protein L-histidine = ADP + protein N-phospho-L-histidine.</text>
        <dbReference type="EC" id="2.7.13.3"/>
    </reaction>
</comment>
<dbReference type="PANTHER" id="PTHR45528:SF1">
    <property type="entry name" value="SENSOR HISTIDINE KINASE CPXA"/>
    <property type="match status" value="1"/>
</dbReference>
<dbReference type="AlphaFoldDB" id="A0A2U3B6Q3"/>
<gene>
    <name evidence="16" type="ORF">DI392_15560</name>
</gene>
<keyword evidence="12" id="KW-0902">Two-component regulatory system</keyword>
<evidence type="ECO:0000256" key="12">
    <source>
        <dbReference type="ARBA" id="ARBA00023012"/>
    </source>
</evidence>
<dbReference type="PANTHER" id="PTHR45528">
    <property type="entry name" value="SENSOR HISTIDINE KINASE CPXA"/>
    <property type="match status" value="1"/>
</dbReference>
<keyword evidence="17" id="KW-1185">Reference proteome</keyword>
<keyword evidence="6" id="KW-0808">Transferase</keyword>
<comment type="subcellular location">
    <subcellularLocation>
        <location evidence="2">Cell membrane</location>
        <topology evidence="2">Multi-pass membrane protein</topology>
    </subcellularLocation>
</comment>
<reference evidence="16 17" key="1">
    <citation type="submission" date="2018-05" db="EMBL/GenBank/DDBJ databases">
        <title>Vibrio limimaris sp. nov., isolated from marine sediment.</title>
        <authorList>
            <person name="Li C.-M."/>
        </authorList>
    </citation>
    <scope>NUCLEOTIDE SEQUENCE [LARGE SCALE GENOMIC DNA]</scope>
    <source>
        <strain evidence="16 17">E4404</strain>
    </source>
</reference>
<dbReference type="Gene3D" id="6.10.340.10">
    <property type="match status" value="1"/>
</dbReference>
<evidence type="ECO:0000256" key="2">
    <source>
        <dbReference type="ARBA" id="ARBA00004651"/>
    </source>
</evidence>
<keyword evidence="5" id="KW-0597">Phosphoprotein</keyword>
<dbReference type="RefSeq" id="WP_109320608.1">
    <property type="nucleotide sequence ID" value="NZ_QFWT01000009.1"/>
</dbReference>
<dbReference type="Proteomes" id="UP000245362">
    <property type="component" value="Unassembled WGS sequence"/>
</dbReference>
<dbReference type="Pfam" id="PF00512">
    <property type="entry name" value="HisKA"/>
    <property type="match status" value="1"/>
</dbReference>
<dbReference type="Gene3D" id="1.10.287.130">
    <property type="match status" value="1"/>
</dbReference>
<dbReference type="InterPro" id="IPR036097">
    <property type="entry name" value="HisK_dim/P_sf"/>
</dbReference>
<evidence type="ECO:0000256" key="8">
    <source>
        <dbReference type="ARBA" id="ARBA00022741"/>
    </source>
</evidence>
<proteinExistence type="predicted"/>
<feature type="transmembrane region" description="Helical" evidence="14">
    <location>
        <begin position="12"/>
        <end position="37"/>
    </location>
</feature>
<keyword evidence="9 16" id="KW-0418">Kinase</keyword>
<evidence type="ECO:0000313" key="17">
    <source>
        <dbReference type="Proteomes" id="UP000245362"/>
    </source>
</evidence>
<keyword evidence="8" id="KW-0547">Nucleotide-binding</keyword>
<dbReference type="GO" id="GO:0005524">
    <property type="term" value="F:ATP binding"/>
    <property type="evidence" value="ECO:0007669"/>
    <property type="project" value="UniProtKB-KW"/>
</dbReference>
<dbReference type="EMBL" id="QFWT01000009">
    <property type="protein sequence ID" value="PWI32468.1"/>
    <property type="molecule type" value="Genomic_DNA"/>
</dbReference>
<evidence type="ECO:0000256" key="9">
    <source>
        <dbReference type="ARBA" id="ARBA00022777"/>
    </source>
</evidence>
<dbReference type="EC" id="2.7.13.3" evidence="3"/>
<dbReference type="InterPro" id="IPR003660">
    <property type="entry name" value="HAMP_dom"/>
</dbReference>
<dbReference type="InterPro" id="IPR050398">
    <property type="entry name" value="HssS/ArlS-like"/>
</dbReference>
<name>A0A2U3B6Q3_9VIBR</name>
<organism evidence="16 17">
    <name type="scientific">Vibrio albus</name>
    <dbReference type="NCBI Taxonomy" id="2200953"/>
    <lineage>
        <taxon>Bacteria</taxon>
        <taxon>Pseudomonadati</taxon>
        <taxon>Pseudomonadota</taxon>
        <taxon>Gammaproteobacteria</taxon>
        <taxon>Vibrionales</taxon>
        <taxon>Vibrionaceae</taxon>
        <taxon>Vibrio</taxon>
    </lineage>
</organism>
<dbReference type="SMART" id="SM00388">
    <property type="entry name" value="HisKA"/>
    <property type="match status" value="1"/>
</dbReference>
<dbReference type="GO" id="GO:0000155">
    <property type="term" value="F:phosphorelay sensor kinase activity"/>
    <property type="evidence" value="ECO:0007669"/>
    <property type="project" value="InterPro"/>
</dbReference>
<evidence type="ECO:0000313" key="16">
    <source>
        <dbReference type="EMBL" id="PWI32468.1"/>
    </source>
</evidence>